<dbReference type="AlphaFoldDB" id="A0A401X7T5"/>
<reference evidence="1 2" key="1">
    <citation type="submission" date="2016-06" db="EMBL/GenBank/DDBJ databases">
        <title>Acetobacter pasteurianus NBRC 3278 whole genome sequencing project.</title>
        <authorList>
            <person name="Matsutani M."/>
            <person name="Shiwa Y."/>
            <person name="Okamoto-Kainuma A."/>
            <person name="Ishikawa M."/>
            <person name="Koizumi Y."/>
            <person name="Yoshikawa H."/>
            <person name="Yakushi T."/>
            <person name="Matsushita K."/>
        </authorList>
    </citation>
    <scope>NUCLEOTIDE SEQUENCE [LARGE SCALE GENOMIC DNA]</scope>
    <source>
        <strain evidence="1 2">NBRC 3278</strain>
    </source>
</reference>
<protein>
    <submittedName>
        <fullName evidence="1">Uncharacterized protein</fullName>
    </submittedName>
</protein>
<name>A0A401X7T5_ACEPA</name>
<comment type="caution">
    <text evidence="1">The sequence shown here is derived from an EMBL/GenBank/DDBJ whole genome shotgun (WGS) entry which is preliminary data.</text>
</comment>
<keyword evidence="2" id="KW-1185">Reference proteome</keyword>
<evidence type="ECO:0000313" key="1">
    <source>
        <dbReference type="EMBL" id="GCD63758.1"/>
    </source>
</evidence>
<dbReference type="Proteomes" id="UP000287385">
    <property type="component" value="Unassembled WGS sequence"/>
</dbReference>
<dbReference type="RefSeq" id="WP_124297468.1">
    <property type="nucleotide sequence ID" value="NZ_BDEV01000121.1"/>
</dbReference>
<organism evidence="1 2">
    <name type="scientific">Acetobacter pasteurianus NBRC 3278</name>
    <dbReference type="NCBI Taxonomy" id="1226660"/>
    <lineage>
        <taxon>Bacteria</taxon>
        <taxon>Pseudomonadati</taxon>
        <taxon>Pseudomonadota</taxon>
        <taxon>Alphaproteobacteria</taxon>
        <taxon>Acetobacterales</taxon>
        <taxon>Acetobacteraceae</taxon>
        <taxon>Acetobacter</taxon>
    </lineage>
</organism>
<sequence>MLIKLKSTPEIHEKIEQLAQSGLNSDRVDLIAMLREELEKSDLPELDYRGVEVALDRASQSTNPLFIMEIIDNIVDQPPSPAEDPAFAI</sequence>
<dbReference type="EMBL" id="BDEV01000121">
    <property type="protein sequence ID" value="GCD63758.1"/>
    <property type="molecule type" value="Genomic_DNA"/>
</dbReference>
<gene>
    <name evidence="1" type="ORF">NBRC3278_2851</name>
</gene>
<evidence type="ECO:0000313" key="2">
    <source>
        <dbReference type="Proteomes" id="UP000287385"/>
    </source>
</evidence>
<accession>A0A401X7T5</accession>
<proteinExistence type="predicted"/>